<sequence>MIILLLTVVALFVRTSEQGPRPDPYPCGVPHFQPVYGPNRISGGWEVARHSFPWHVHIMVFDANSKTKGGQCGGSLIRIGSGNATDLVLTAAHCIVELDKRTGRMIMKRIENIVVTVAVHMRNDPERTRVRVRDLRDGGYEREFGPRDIAVLRLEKKIPYTKFTRPVCLPEKVDRLPVGEECYVAGHGNLFMQSHSSPEELRMVRVAVWSKEDCKASVDPGKELDYETQFCAGTGDAGSQKGDSGGALVCKIRGRFIQYGIVSFGSEDLIALDKASKYTFVPKYIDWIESANKVMDPTHEVMPEEDVHEYLTIKERNQRNLNVSTSDVVSSFHCPTIAPRKAYTQHRTLWLFARCHLRIFLNFQRSKSAGSLIGGRTATPPPQRQEYKCGSPAQHFPIKMSAKGGFNRISGGWEANKHSLPWTVLITNTDLKNPADGNLCGGALIQIKPANRSDLVLTAAHCLHDKLNRQRPTQNCKVFVGIHHQFSDDALAKEVKAKQFLIHPEYKSEGNGGRRNDIALIKLQQYVPYTDITMPVCLPDQAEKILPGHECIVAGWGQTSHYSPAYQSELLMAVVKIVPFEECKKETNFIVESEVLCTKGENRGGFCHVGIGPINAIFGFLTVLLRLQGDSGGPLVCKDERDSLWKAYGIVSFSSNRCSFTFDKYTKVASYRKWIHQEGQKMQPADSELPYERLVEYLTPNEVMSGAVKRHTVGAIQQSGGPSSSLPSRPSPSASVRAFLLTSATNPPSYYGLLTDTVAHQRPLVHNFPHVREDMESQALLKVNRKKEHVSQQEEHLDWVMAYWEPKDLVLHQHNRSQEYTLDSATSKGMKNVYAASLFYFNA</sequence>
<dbReference type="InterPro" id="IPR033116">
    <property type="entry name" value="TRYPSIN_SER"/>
</dbReference>
<name>A0A085MJN2_9BILA</name>
<keyword evidence="3" id="KW-0378">Hydrolase</keyword>
<evidence type="ECO:0000256" key="2">
    <source>
        <dbReference type="ARBA" id="ARBA00024195"/>
    </source>
</evidence>
<reference evidence="6 7" key="1">
    <citation type="journal article" date="2014" name="Nat. Genet.">
        <title>Genome and transcriptome of the porcine whipworm Trichuris suis.</title>
        <authorList>
            <person name="Jex A.R."/>
            <person name="Nejsum P."/>
            <person name="Schwarz E.M."/>
            <person name="Hu L."/>
            <person name="Young N.D."/>
            <person name="Hall R.S."/>
            <person name="Korhonen P.K."/>
            <person name="Liao S."/>
            <person name="Thamsborg S."/>
            <person name="Xia J."/>
            <person name="Xu P."/>
            <person name="Wang S."/>
            <person name="Scheerlinck J.P."/>
            <person name="Hofmann A."/>
            <person name="Sternberg P.W."/>
            <person name="Wang J."/>
            <person name="Gasser R.B."/>
        </authorList>
    </citation>
    <scope>NUCLEOTIDE SEQUENCE [LARGE SCALE GENOMIC DNA]</scope>
    <source>
        <strain evidence="6">DCEP-RM93M</strain>
    </source>
</reference>
<dbReference type="EMBL" id="KL363188">
    <property type="protein sequence ID" value="KFD57428.1"/>
    <property type="molecule type" value="Genomic_DNA"/>
</dbReference>
<keyword evidence="3" id="KW-0645">Protease</keyword>
<feature type="domain" description="Peptidase S1" evidence="5">
    <location>
        <begin position="41"/>
        <end position="293"/>
    </location>
</feature>
<dbReference type="AlphaFoldDB" id="A0A085MJN2"/>
<dbReference type="InterPro" id="IPR051487">
    <property type="entry name" value="Ser/Thr_Proteases_Immune/Dev"/>
</dbReference>
<dbReference type="SUPFAM" id="SSF50494">
    <property type="entry name" value="Trypsin-like serine proteases"/>
    <property type="match status" value="2"/>
</dbReference>
<evidence type="ECO:0000313" key="6">
    <source>
        <dbReference type="EMBL" id="KFD57428.1"/>
    </source>
</evidence>
<dbReference type="Gene3D" id="2.40.10.10">
    <property type="entry name" value="Trypsin-like serine proteases"/>
    <property type="match status" value="2"/>
</dbReference>
<dbReference type="CDD" id="cd00190">
    <property type="entry name" value="Tryp_SPc"/>
    <property type="match status" value="2"/>
</dbReference>
<dbReference type="Proteomes" id="UP000030764">
    <property type="component" value="Unassembled WGS sequence"/>
</dbReference>
<organism evidence="6 7">
    <name type="scientific">Trichuris suis</name>
    <name type="common">pig whipworm</name>
    <dbReference type="NCBI Taxonomy" id="68888"/>
    <lineage>
        <taxon>Eukaryota</taxon>
        <taxon>Metazoa</taxon>
        <taxon>Ecdysozoa</taxon>
        <taxon>Nematoda</taxon>
        <taxon>Enoplea</taxon>
        <taxon>Dorylaimia</taxon>
        <taxon>Trichinellida</taxon>
        <taxon>Trichuridae</taxon>
        <taxon>Trichuris</taxon>
    </lineage>
</organism>
<dbReference type="PANTHER" id="PTHR24256">
    <property type="entry name" value="TRYPTASE-RELATED"/>
    <property type="match status" value="1"/>
</dbReference>
<dbReference type="InterPro" id="IPR001254">
    <property type="entry name" value="Trypsin_dom"/>
</dbReference>
<accession>A0A085MJN2</accession>
<keyword evidence="4" id="KW-0732">Signal</keyword>
<proteinExistence type="inferred from homology"/>
<dbReference type="InterPro" id="IPR018114">
    <property type="entry name" value="TRYPSIN_HIS"/>
</dbReference>
<protein>
    <recommendedName>
        <fullName evidence="5">Peptidase S1 domain-containing protein</fullName>
    </recommendedName>
</protein>
<dbReference type="PROSITE" id="PS00134">
    <property type="entry name" value="TRYPSIN_HIS"/>
    <property type="match status" value="2"/>
</dbReference>
<keyword evidence="1" id="KW-1015">Disulfide bond</keyword>
<dbReference type="PROSITE" id="PS00135">
    <property type="entry name" value="TRYPSIN_SER"/>
    <property type="match status" value="1"/>
</dbReference>
<evidence type="ECO:0000256" key="1">
    <source>
        <dbReference type="ARBA" id="ARBA00023157"/>
    </source>
</evidence>
<feature type="chain" id="PRO_5001795345" description="Peptidase S1 domain-containing protein" evidence="4">
    <location>
        <begin position="19"/>
        <end position="843"/>
    </location>
</feature>
<keyword evidence="3" id="KW-0720">Serine protease</keyword>
<gene>
    <name evidence="6" type="ORF">M513_01531</name>
</gene>
<evidence type="ECO:0000313" key="7">
    <source>
        <dbReference type="Proteomes" id="UP000030764"/>
    </source>
</evidence>
<dbReference type="InterPro" id="IPR009003">
    <property type="entry name" value="Peptidase_S1_PA"/>
</dbReference>
<feature type="signal peptide" evidence="4">
    <location>
        <begin position="1"/>
        <end position="18"/>
    </location>
</feature>
<dbReference type="SMART" id="SM00020">
    <property type="entry name" value="Tryp_SPc"/>
    <property type="match status" value="2"/>
</dbReference>
<evidence type="ECO:0000256" key="3">
    <source>
        <dbReference type="RuleBase" id="RU363034"/>
    </source>
</evidence>
<dbReference type="GO" id="GO:0004252">
    <property type="term" value="F:serine-type endopeptidase activity"/>
    <property type="evidence" value="ECO:0007669"/>
    <property type="project" value="InterPro"/>
</dbReference>
<dbReference type="Pfam" id="PF00089">
    <property type="entry name" value="Trypsin"/>
    <property type="match status" value="3"/>
</dbReference>
<dbReference type="GO" id="GO:0006508">
    <property type="term" value="P:proteolysis"/>
    <property type="evidence" value="ECO:0007669"/>
    <property type="project" value="UniProtKB-KW"/>
</dbReference>
<keyword evidence="7" id="KW-1185">Reference proteome</keyword>
<dbReference type="PROSITE" id="PS50240">
    <property type="entry name" value="TRYPSIN_DOM"/>
    <property type="match status" value="2"/>
</dbReference>
<comment type="similarity">
    <text evidence="2">Belongs to the peptidase S1 family. CLIP subfamily.</text>
</comment>
<evidence type="ECO:0000259" key="5">
    <source>
        <dbReference type="PROSITE" id="PS50240"/>
    </source>
</evidence>
<feature type="domain" description="Peptidase S1" evidence="5">
    <location>
        <begin position="409"/>
        <end position="680"/>
    </location>
</feature>
<evidence type="ECO:0000256" key="4">
    <source>
        <dbReference type="SAM" id="SignalP"/>
    </source>
</evidence>
<dbReference type="InterPro" id="IPR043504">
    <property type="entry name" value="Peptidase_S1_PA_chymotrypsin"/>
</dbReference>